<proteinExistence type="predicted"/>
<name>A0A0M3JJ01_ANISI</name>
<evidence type="ECO:0000313" key="2">
    <source>
        <dbReference type="Proteomes" id="UP000267096"/>
    </source>
</evidence>
<evidence type="ECO:0000313" key="1">
    <source>
        <dbReference type="EMBL" id="VDK29073.1"/>
    </source>
</evidence>
<keyword evidence="2" id="KW-1185">Reference proteome</keyword>
<sequence length="80" mass="9481">MGYWPIVHGKKWRAKKYDLTDLLIYAGTTRAMQMFLTIYVAEDQRNVSRRLIYMLGFEDAIDVFKRREFDSIQSASVQNL</sequence>
<evidence type="ECO:0000313" key="3">
    <source>
        <dbReference type="WBParaSite" id="ASIM_0000761701-mRNA-1"/>
    </source>
</evidence>
<dbReference type="AlphaFoldDB" id="A0A0M3JJ01"/>
<dbReference type="WBParaSite" id="ASIM_0000761701-mRNA-1">
    <property type="protein sequence ID" value="ASIM_0000761701-mRNA-1"/>
    <property type="gene ID" value="ASIM_0000761701"/>
</dbReference>
<dbReference type="Proteomes" id="UP000267096">
    <property type="component" value="Unassembled WGS sequence"/>
</dbReference>
<reference evidence="1 2" key="2">
    <citation type="submission" date="2018-11" db="EMBL/GenBank/DDBJ databases">
        <authorList>
            <consortium name="Pathogen Informatics"/>
        </authorList>
    </citation>
    <scope>NUCLEOTIDE SEQUENCE [LARGE SCALE GENOMIC DNA]</scope>
</reference>
<protein>
    <submittedName>
        <fullName evidence="3">Helitron_like_N domain-containing protein</fullName>
    </submittedName>
</protein>
<dbReference type="Gene3D" id="1.10.1380.10">
    <property type="entry name" value="Neutral endopeptidase , domain2"/>
    <property type="match status" value="1"/>
</dbReference>
<accession>A0A0M3JJ01</accession>
<gene>
    <name evidence="1" type="ORF">ASIM_LOCUS7386</name>
</gene>
<dbReference type="EMBL" id="UYRR01017762">
    <property type="protein sequence ID" value="VDK29073.1"/>
    <property type="molecule type" value="Genomic_DNA"/>
</dbReference>
<reference evidence="3" key="1">
    <citation type="submission" date="2017-02" db="UniProtKB">
        <authorList>
            <consortium name="WormBaseParasite"/>
        </authorList>
    </citation>
    <scope>IDENTIFICATION</scope>
</reference>
<organism evidence="3">
    <name type="scientific">Anisakis simplex</name>
    <name type="common">Herring worm</name>
    <dbReference type="NCBI Taxonomy" id="6269"/>
    <lineage>
        <taxon>Eukaryota</taxon>
        <taxon>Metazoa</taxon>
        <taxon>Ecdysozoa</taxon>
        <taxon>Nematoda</taxon>
        <taxon>Chromadorea</taxon>
        <taxon>Rhabditida</taxon>
        <taxon>Spirurina</taxon>
        <taxon>Ascaridomorpha</taxon>
        <taxon>Ascaridoidea</taxon>
        <taxon>Anisakidae</taxon>
        <taxon>Anisakis</taxon>
        <taxon>Anisakis simplex complex</taxon>
    </lineage>
</organism>
<dbReference type="OrthoDB" id="5848734at2759"/>
<dbReference type="InterPro" id="IPR042089">
    <property type="entry name" value="Peptidase_M13_dom_2"/>
</dbReference>